<dbReference type="CDD" id="cd00090">
    <property type="entry name" value="HTH_ARSR"/>
    <property type="match status" value="1"/>
</dbReference>
<keyword evidence="12" id="KW-0233">DNA recombination</keyword>
<dbReference type="Pfam" id="PF09382">
    <property type="entry name" value="RQC"/>
    <property type="match status" value="1"/>
</dbReference>
<dbReference type="InterPro" id="IPR001650">
    <property type="entry name" value="Helicase_C-like"/>
</dbReference>
<dbReference type="Pfam" id="PF16124">
    <property type="entry name" value="RecQ_Zn_bind"/>
    <property type="match status" value="1"/>
</dbReference>
<keyword evidence="9" id="KW-0862">Zinc</keyword>
<dbReference type="GO" id="GO:0009378">
    <property type="term" value="F:four-way junction helicase activity"/>
    <property type="evidence" value="ECO:0007669"/>
    <property type="project" value="TreeGrafter"/>
</dbReference>
<dbReference type="InterPro" id="IPR027417">
    <property type="entry name" value="P-loop_NTPase"/>
</dbReference>
<accession>A0A4R1F476</accession>
<dbReference type="RefSeq" id="WP_131905648.1">
    <property type="nucleotide sequence ID" value="NZ_BAAAFU010000004.1"/>
</dbReference>
<dbReference type="GO" id="GO:0006260">
    <property type="term" value="P:DNA replication"/>
    <property type="evidence" value="ECO:0007669"/>
    <property type="project" value="InterPro"/>
</dbReference>
<evidence type="ECO:0000313" key="20">
    <source>
        <dbReference type="EMBL" id="TCJ87364.1"/>
    </source>
</evidence>
<dbReference type="GO" id="GO:0003677">
    <property type="term" value="F:DNA binding"/>
    <property type="evidence" value="ECO:0007669"/>
    <property type="project" value="UniProtKB-KW"/>
</dbReference>
<comment type="caution">
    <text evidence="20">The sequence shown here is derived from an EMBL/GenBank/DDBJ whole genome shotgun (WGS) entry which is preliminary data.</text>
</comment>
<keyword evidence="14" id="KW-0413">Isomerase</keyword>
<dbReference type="InterPro" id="IPR032284">
    <property type="entry name" value="RecQ_Zn-bd"/>
</dbReference>
<evidence type="ECO:0000256" key="1">
    <source>
        <dbReference type="ARBA" id="ARBA00001946"/>
    </source>
</evidence>
<dbReference type="Pfam" id="PF14493">
    <property type="entry name" value="HTH_40"/>
    <property type="match status" value="1"/>
</dbReference>
<comment type="similarity">
    <text evidence="3">Belongs to the helicase family. RecQ subfamily.</text>
</comment>
<evidence type="ECO:0000256" key="9">
    <source>
        <dbReference type="ARBA" id="ARBA00022833"/>
    </source>
</evidence>
<dbReference type="Gene3D" id="3.40.50.300">
    <property type="entry name" value="P-loop containing nucleotide triphosphate hydrolases"/>
    <property type="match status" value="2"/>
</dbReference>
<keyword evidence="21" id="KW-1185">Reference proteome</keyword>
<evidence type="ECO:0000313" key="21">
    <source>
        <dbReference type="Proteomes" id="UP000294887"/>
    </source>
</evidence>
<dbReference type="PROSITE" id="PS51192">
    <property type="entry name" value="HELICASE_ATP_BIND_1"/>
    <property type="match status" value="1"/>
</dbReference>
<evidence type="ECO:0000256" key="11">
    <source>
        <dbReference type="ARBA" id="ARBA00023125"/>
    </source>
</evidence>
<feature type="domain" description="Helicase C-terminal" evidence="19">
    <location>
        <begin position="218"/>
        <end position="368"/>
    </location>
</feature>
<dbReference type="InterPro" id="IPR029491">
    <property type="entry name" value="Helicase_HTH"/>
</dbReference>
<dbReference type="InterPro" id="IPR014001">
    <property type="entry name" value="Helicase_ATP-bd"/>
</dbReference>
<comment type="cofactor">
    <cofactor evidence="2">
        <name>Zn(2+)</name>
        <dbReference type="ChEBI" id="CHEBI:29105"/>
    </cofactor>
</comment>
<feature type="domain" description="HRDC" evidence="17">
    <location>
        <begin position="528"/>
        <end position="608"/>
    </location>
</feature>
<dbReference type="PROSITE" id="PS50967">
    <property type="entry name" value="HRDC"/>
    <property type="match status" value="1"/>
</dbReference>
<evidence type="ECO:0000256" key="13">
    <source>
        <dbReference type="ARBA" id="ARBA00023204"/>
    </source>
</evidence>
<dbReference type="Proteomes" id="UP000294887">
    <property type="component" value="Unassembled WGS sequence"/>
</dbReference>
<keyword evidence="8 20" id="KW-0347">Helicase</keyword>
<feature type="domain" description="Helicase ATP-binding" evidence="18">
    <location>
        <begin position="29"/>
        <end position="197"/>
    </location>
</feature>
<dbReference type="GO" id="GO:0006355">
    <property type="term" value="P:regulation of DNA-templated transcription"/>
    <property type="evidence" value="ECO:0007669"/>
    <property type="project" value="UniProtKB-ARBA"/>
</dbReference>
<evidence type="ECO:0000256" key="2">
    <source>
        <dbReference type="ARBA" id="ARBA00001947"/>
    </source>
</evidence>
<dbReference type="SUPFAM" id="SSF52540">
    <property type="entry name" value="P-loop containing nucleoside triphosphate hydrolases"/>
    <property type="match status" value="2"/>
</dbReference>
<dbReference type="GO" id="GO:0006310">
    <property type="term" value="P:DNA recombination"/>
    <property type="evidence" value="ECO:0007669"/>
    <property type="project" value="UniProtKB-UniRule"/>
</dbReference>
<dbReference type="InterPro" id="IPR044876">
    <property type="entry name" value="HRDC_dom_sf"/>
</dbReference>
<dbReference type="GO" id="GO:0046872">
    <property type="term" value="F:metal ion binding"/>
    <property type="evidence" value="ECO:0007669"/>
    <property type="project" value="UniProtKB-KW"/>
</dbReference>
<dbReference type="InterPro" id="IPR011545">
    <property type="entry name" value="DEAD/DEAH_box_helicase_dom"/>
</dbReference>
<keyword evidence="10" id="KW-0067">ATP-binding</keyword>
<dbReference type="GO" id="GO:0016787">
    <property type="term" value="F:hydrolase activity"/>
    <property type="evidence" value="ECO:0007669"/>
    <property type="project" value="UniProtKB-KW"/>
</dbReference>
<dbReference type="PANTHER" id="PTHR13710:SF105">
    <property type="entry name" value="ATP-DEPENDENT DNA HELICASE Q1"/>
    <property type="match status" value="1"/>
</dbReference>
<evidence type="ECO:0000256" key="3">
    <source>
        <dbReference type="ARBA" id="ARBA00005446"/>
    </source>
</evidence>
<dbReference type="SMART" id="SM00341">
    <property type="entry name" value="HRDC"/>
    <property type="match status" value="1"/>
</dbReference>
<keyword evidence="7" id="KW-0378">Hydrolase</keyword>
<dbReference type="SMART" id="SM00956">
    <property type="entry name" value="RQC"/>
    <property type="match status" value="1"/>
</dbReference>
<evidence type="ECO:0000256" key="12">
    <source>
        <dbReference type="ARBA" id="ARBA00023172"/>
    </source>
</evidence>
<keyword evidence="13" id="KW-0234">DNA repair</keyword>
<reference evidence="20 21" key="1">
    <citation type="submission" date="2019-03" db="EMBL/GenBank/DDBJ databases">
        <title>Genomic Encyclopedia of Type Strains, Phase IV (KMG-IV): sequencing the most valuable type-strain genomes for metagenomic binning, comparative biology and taxonomic classification.</title>
        <authorList>
            <person name="Goeker M."/>
        </authorList>
    </citation>
    <scope>NUCLEOTIDE SEQUENCE [LARGE SCALE GENOMIC DNA]</scope>
    <source>
        <strain evidence="20 21">DSM 24830</strain>
    </source>
</reference>
<dbReference type="Pfam" id="PF00271">
    <property type="entry name" value="Helicase_C"/>
    <property type="match status" value="1"/>
</dbReference>
<dbReference type="CDD" id="cd17920">
    <property type="entry name" value="DEXHc_RecQ"/>
    <property type="match status" value="1"/>
</dbReference>
<dbReference type="GO" id="GO:0009432">
    <property type="term" value="P:SOS response"/>
    <property type="evidence" value="ECO:0007669"/>
    <property type="project" value="UniProtKB-UniRule"/>
</dbReference>
<dbReference type="FunFam" id="1.10.150.80:FF:000002">
    <property type="entry name" value="ATP-dependent DNA helicase RecQ"/>
    <property type="match status" value="1"/>
</dbReference>
<dbReference type="FunFam" id="1.10.10.10:FF:000175">
    <property type="entry name" value="ATP-dependent DNA helicase RecQ"/>
    <property type="match status" value="1"/>
</dbReference>
<evidence type="ECO:0000256" key="15">
    <source>
        <dbReference type="ARBA" id="ARBA00034617"/>
    </source>
</evidence>
<dbReference type="OrthoDB" id="9760034at2"/>
<protein>
    <recommendedName>
        <fullName evidence="16">DNA helicase RecQ</fullName>
        <ecNumber evidence="16">5.6.2.4</ecNumber>
    </recommendedName>
</protein>
<dbReference type="CDD" id="cd18794">
    <property type="entry name" value="SF2_C_RecQ"/>
    <property type="match status" value="1"/>
</dbReference>
<keyword evidence="5" id="KW-0547">Nucleotide-binding</keyword>
<dbReference type="SMART" id="SM00490">
    <property type="entry name" value="HELICc"/>
    <property type="match status" value="1"/>
</dbReference>
<dbReference type="GO" id="GO:0030894">
    <property type="term" value="C:replisome"/>
    <property type="evidence" value="ECO:0007669"/>
    <property type="project" value="TreeGrafter"/>
</dbReference>
<dbReference type="GO" id="GO:0043590">
    <property type="term" value="C:bacterial nucleoid"/>
    <property type="evidence" value="ECO:0007669"/>
    <property type="project" value="TreeGrafter"/>
</dbReference>
<dbReference type="Pfam" id="PF00270">
    <property type="entry name" value="DEAD"/>
    <property type="match status" value="1"/>
</dbReference>
<dbReference type="FunFam" id="3.40.50.300:FF:000156">
    <property type="entry name" value="ATP-dependent DNA helicase recQ"/>
    <property type="match status" value="1"/>
</dbReference>
<proteinExistence type="inferred from homology"/>
<dbReference type="PROSITE" id="PS51194">
    <property type="entry name" value="HELICASE_CTER"/>
    <property type="match status" value="1"/>
</dbReference>
<evidence type="ECO:0000259" key="17">
    <source>
        <dbReference type="PROSITE" id="PS50967"/>
    </source>
</evidence>
<dbReference type="InterPro" id="IPR002121">
    <property type="entry name" value="HRDC_dom"/>
</dbReference>
<organism evidence="20 21">
    <name type="scientific">Cocleimonas flava</name>
    <dbReference type="NCBI Taxonomy" id="634765"/>
    <lineage>
        <taxon>Bacteria</taxon>
        <taxon>Pseudomonadati</taxon>
        <taxon>Pseudomonadota</taxon>
        <taxon>Gammaproteobacteria</taxon>
        <taxon>Thiotrichales</taxon>
        <taxon>Thiotrichaceae</taxon>
        <taxon>Cocleimonas</taxon>
    </lineage>
</organism>
<gene>
    <name evidence="20" type="ORF">EV695_1874</name>
</gene>
<keyword evidence="11" id="KW-0238">DNA-binding</keyword>
<evidence type="ECO:0000256" key="14">
    <source>
        <dbReference type="ARBA" id="ARBA00023235"/>
    </source>
</evidence>
<keyword evidence="6" id="KW-0227">DNA damage</keyword>
<dbReference type="InterPro" id="IPR011991">
    <property type="entry name" value="ArsR-like_HTH"/>
</dbReference>
<dbReference type="InterPro" id="IPR018982">
    <property type="entry name" value="RQC_domain"/>
</dbReference>
<dbReference type="AlphaFoldDB" id="A0A4R1F476"/>
<evidence type="ECO:0000259" key="18">
    <source>
        <dbReference type="PROSITE" id="PS51192"/>
    </source>
</evidence>
<dbReference type="Gene3D" id="1.10.10.60">
    <property type="entry name" value="Homeodomain-like"/>
    <property type="match status" value="1"/>
</dbReference>
<dbReference type="NCBIfam" id="TIGR01389">
    <property type="entry name" value="recQ"/>
    <property type="match status" value="1"/>
</dbReference>
<dbReference type="Pfam" id="PF00570">
    <property type="entry name" value="HRDC"/>
    <property type="match status" value="1"/>
</dbReference>
<dbReference type="SUPFAM" id="SSF47819">
    <property type="entry name" value="HRDC-like"/>
    <property type="match status" value="1"/>
</dbReference>
<evidence type="ECO:0000256" key="5">
    <source>
        <dbReference type="ARBA" id="ARBA00022741"/>
    </source>
</evidence>
<dbReference type="InterPro" id="IPR010997">
    <property type="entry name" value="HRDC-like_sf"/>
</dbReference>
<dbReference type="EC" id="5.6.2.4" evidence="16"/>
<dbReference type="FunFam" id="3.40.50.300:FF:000296">
    <property type="entry name" value="ATP-dependent DNA helicase RecQ"/>
    <property type="match status" value="1"/>
</dbReference>
<dbReference type="GO" id="GO:0005524">
    <property type="term" value="F:ATP binding"/>
    <property type="evidence" value="ECO:0007669"/>
    <property type="project" value="UniProtKB-KW"/>
</dbReference>
<dbReference type="InterPro" id="IPR004589">
    <property type="entry name" value="DNA_helicase_ATP-dep_RecQ"/>
</dbReference>
<keyword evidence="4" id="KW-0479">Metal-binding</keyword>
<dbReference type="GO" id="GO:0043138">
    <property type="term" value="F:3'-5' DNA helicase activity"/>
    <property type="evidence" value="ECO:0007669"/>
    <property type="project" value="UniProtKB-EC"/>
</dbReference>
<evidence type="ECO:0000256" key="16">
    <source>
        <dbReference type="NCBIfam" id="TIGR01389"/>
    </source>
</evidence>
<dbReference type="Gene3D" id="1.10.10.10">
    <property type="entry name" value="Winged helix-like DNA-binding domain superfamily/Winged helix DNA-binding domain"/>
    <property type="match status" value="1"/>
</dbReference>
<dbReference type="InterPro" id="IPR006293">
    <property type="entry name" value="DNA_helicase_ATP-dep_RecQ_bac"/>
</dbReference>
<dbReference type="NCBIfam" id="TIGR00614">
    <property type="entry name" value="recQ_fam"/>
    <property type="match status" value="1"/>
</dbReference>
<evidence type="ECO:0000256" key="7">
    <source>
        <dbReference type="ARBA" id="ARBA00022801"/>
    </source>
</evidence>
<name>A0A4R1F476_9GAMM</name>
<evidence type="ECO:0000256" key="8">
    <source>
        <dbReference type="ARBA" id="ARBA00022806"/>
    </source>
</evidence>
<dbReference type="EMBL" id="SMFQ01000003">
    <property type="protein sequence ID" value="TCJ87364.1"/>
    <property type="molecule type" value="Genomic_DNA"/>
</dbReference>
<dbReference type="PANTHER" id="PTHR13710">
    <property type="entry name" value="DNA HELICASE RECQ FAMILY MEMBER"/>
    <property type="match status" value="1"/>
</dbReference>
<dbReference type="GO" id="GO:0006281">
    <property type="term" value="P:DNA repair"/>
    <property type="evidence" value="ECO:0007669"/>
    <property type="project" value="UniProtKB-KW"/>
</dbReference>
<comment type="catalytic activity">
    <reaction evidence="15">
        <text>Couples ATP hydrolysis with the unwinding of duplex DNA by translocating in the 3'-5' direction.</text>
        <dbReference type="EC" id="5.6.2.4"/>
    </reaction>
</comment>
<dbReference type="InterPro" id="IPR036388">
    <property type="entry name" value="WH-like_DNA-bd_sf"/>
</dbReference>
<evidence type="ECO:0000259" key="19">
    <source>
        <dbReference type="PROSITE" id="PS51194"/>
    </source>
</evidence>
<evidence type="ECO:0000256" key="10">
    <source>
        <dbReference type="ARBA" id="ARBA00022840"/>
    </source>
</evidence>
<sequence length="709" mass="80108">MTNTLENAQSILQKTFGYSEFRHNQQQIVQQLIDGGDAFVLMPTGGGKSLCYQIPSLTREGVGVIVSPLIALMQDQVDTLNQLGIRAAYLNSTLSSEEARDVQQALFNDELDMLYVAPERLLGEHTLQMLERCKISLFAIDEAHCVSQWGHDFRPEYQRLSVLPERFPNVPRIALTATADKRTRHEIIQQLNLSEAGVYTNSFDRPNINYNISEAQNGRDKLWKFIKENHPNDAGIVYCLSRKKVESTAEWLTKQGVTALPYHAGLGANIRAHNQQRFLREEGIIIVATIAFGMGIDKPNVRFVAHLSLPKNIEAYYQETGRAGRDGAPANAWMSYGLQDVITLRQMMQDSVGNDDYKRITQQKLDSMLGLCELASCRRQTILGYFDEELLEPCGNCDNCLNPPETWDATEDAQKALSTVYRTGQRFGVSYVTDILMGKTDDRIAQNQHDKVTTWGIGAHLKQIEWRSLYRQLIAQGYLTINMEKFGALELTEAARPLLRGEIELFARKVKKAEKVTTKKGKAKADLRSMDEPLFEAMRVLRSSLADEQGVPPYVIFSDASLIEMARQRPQDANAFKFISGVGEMKLERYGKQFMQVIKDNPLPKMFRNNFSDTINETLTLHNDGMSVQEISEKRDLSSSTIYSHLADVIEAGMLKSWDVLELDDEDIATIERTAEFLNTKEEGALKPLFEELDGEWNYGVLRCVVSGL</sequence>
<dbReference type="GO" id="GO:0005737">
    <property type="term" value="C:cytoplasm"/>
    <property type="evidence" value="ECO:0007669"/>
    <property type="project" value="TreeGrafter"/>
</dbReference>
<dbReference type="Gene3D" id="1.10.150.80">
    <property type="entry name" value="HRDC domain"/>
    <property type="match status" value="1"/>
</dbReference>
<comment type="cofactor">
    <cofactor evidence="1">
        <name>Mg(2+)</name>
        <dbReference type="ChEBI" id="CHEBI:18420"/>
    </cofactor>
</comment>
<dbReference type="SMART" id="SM00487">
    <property type="entry name" value="DEXDc"/>
    <property type="match status" value="1"/>
</dbReference>
<evidence type="ECO:0000256" key="4">
    <source>
        <dbReference type="ARBA" id="ARBA00022723"/>
    </source>
</evidence>
<evidence type="ECO:0000256" key="6">
    <source>
        <dbReference type="ARBA" id="ARBA00022763"/>
    </source>
</evidence>